<proteinExistence type="predicted"/>
<dbReference type="AlphaFoldDB" id="A0A2X1QP15"/>
<dbReference type="Proteomes" id="UP000251942">
    <property type="component" value="Unassembled WGS sequence"/>
</dbReference>
<name>A0A2X1QP15_9GAMM</name>
<accession>A0A2X1QP15</accession>
<sequence>MKWHNQVGWVATQLAIRESRTMNAGLISKNFINQQGIAYETA</sequence>
<protein>
    <submittedName>
        <fullName evidence="1">Uncharacterized protein</fullName>
    </submittedName>
</protein>
<reference evidence="1 2" key="1">
    <citation type="submission" date="2018-06" db="EMBL/GenBank/DDBJ databases">
        <authorList>
            <consortium name="Pathogen Informatics"/>
            <person name="Doyle S."/>
        </authorList>
    </citation>
    <scope>NUCLEOTIDE SEQUENCE [LARGE SCALE GENOMIC DNA]</scope>
    <source>
        <strain evidence="1 2">NCTC12022</strain>
    </source>
</reference>
<organism evidence="1 2">
    <name type="scientific">Legionella feeleii</name>
    <dbReference type="NCBI Taxonomy" id="453"/>
    <lineage>
        <taxon>Bacteria</taxon>
        <taxon>Pseudomonadati</taxon>
        <taxon>Pseudomonadota</taxon>
        <taxon>Gammaproteobacteria</taxon>
        <taxon>Legionellales</taxon>
        <taxon>Legionellaceae</taxon>
        <taxon>Legionella</taxon>
    </lineage>
</organism>
<dbReference type="RefSeq" id="WP_256593781.1">
    <property type="nucleotide sequence ID" value="NZ_KV441817.1"/>
</dbReference>
<evidence type="ECO:0000313" key="2">
    <source>
        <dbReference type="Proteomes" id="UP000251942"/>
    </source>
</evidence>
<evidence type="ECO:0000313" key="1">
    <source>
        <dbReference type="EMBL" id="SPX60698.1"/>
    </source>
</evidence>
<gene>
    <name evidence="1" type="ORF">NCTC12022_01430</name>
</gene>
<dbReference type="EMBL" id="UASS01000011">
    <property type="protein sequence ID" value="SPX60698.1"/>
    <property type="molecule type" value="Genomic_DNA"/>
</dbReference>